<dbReference type="AlphaFoldDB" id="A0A2I4CAY4"/>
<feature type="chain" id="PRO_5014179868" description="Thyroxine-binding globulin" evidence="11">
    <location>
        <begin position="30"/>
        <end position="424"/>
    </location>
</feature>
<gene>
    <name evidence="14" type="primary">LOC106526959</name>
</gene>
<dbReference type="InterPro" id="IPR036186">
    <property type="entry name" value="Serpin_sf"/>
</dbReference>
<proteinExistence type="inferred from homology"/>
<dbReference type="Pfam" id="PF00079">
    <property type="entry name" value="Serpin"/>
    <property type="match status" value="1"/>
</dbReference>
<evidence type="ECO:0000313" key="13">
    <source>
        <dbReference type="Proteomes" id="UP000192220"/>
    </source>
</evidence>
<evidence type="ECO:0000313" key="14">
    <source>
        <dbReference type="RefSeq" id="XP_013877156.1"/>
    </source>
</evidence>
<dbReference type="STRING" id="52670.A0A2I4CAY4"/>
<dbReference type="RefSeq" id="XP_013877156.1">
    <property type="nucleotide sequence ID" value="XM_014021702.1"/>
</dbReference>
<feature type="signal peptide" evidence="11">
    <location>
        <begin position="1"/>
        <end position="29"/>
    </location>
</feature>
<evidence type="ECO:0000256" key="7">
    <source>
        <dbReference type="ARBA" id="ARBA00039512"/>
    </source>
</evidence>
<reference evidence="14" key="1">
    <citation type="submission" date="2025-08" db="UniProtKB">
        <authorList>
            <consortium name="RefSeq"/>
        </authorList>
    </citation>
    <scope>IDENTIFICATION</scope>
    <source>
        <strain evidence="14">Quisiro</strain>
        <tissue evidence="14">Liver</tissue>
    </source>
</reference>
<dbReference type="GO" id="GO:0004867">
    <property type="term" value="F:serine-type endopeptidase inhibitor activity"/>
    <property type="evidence" value="ECO:0007669"/>
    <property type="project" value="InterPro"/>
</dbReference>
<dbReference type="OrthoDB" id="671595at2759"/>
<organism evidence="13 14">
    <name type="scientific">Austrofundulus limnaeus</name>
    <name type="common">Annual killifish</name>
    <dbReference type="NCBI Taxonomy" id="52670"/>
    <lineage>
        <taxon>Eukaryota</taxon>
        <taxon>Metazoa</taxon>
        <taxon>Chordata</taxon>
        <taxon>Craniata</taxon>
        <taxon>Vertebrata</taxon>
        <taxon>Euteleostomi</taxon>
        <taxon>Actinopterygii</taxon>
        <taxon>Neopterygii</taxon>
        <taxon>Teleostei</taxon>
        <taxon>Neoteleostei</taxon>
        <taxon>Acanthomorphata</taxon>
        <taxon>Ovalentaria</taxon>
        <taxon>Atherinomorphae</taxon>
        <taxon>Cyprinodontiformes</taxon>
        <taxon>Rivulidae</taxon>
        <taxon>Austrofundulus</taxon>
    </lineage>
</organism>
<dbReference type="PANTHER" id="PTHR11461:SF375">
    <property type="entry name" value="THYROXINE-BINDING GLOBULIN"/>
    <property type="match status" value="1"/>
</dbReference>
<dbReference type="InterPro" id="IPR023795">
    <property type="entry name" value="Serpin_CS"/>
</dbReference>
<feature type="domain" description="Serpin" evidence="12">
    <location>
        <begin position="59"/>
        <end position="415"/>
    </location>
</feature>
<name>A0A2I4CAY4_AUSLI</name>
<comment type="similarity">
    <text evidence="2 10">Belongs to the serpin family.</text>
</comment>
<dbReference type="GO" id="GO:0005615">
    <property type="term" value="C:extracellular space"/>
    <property type="evidence" value="ECO:0007669"/>
    <property type="project" value="InterPro"/>
</dbReference>
<evidence type="ECO:0000256" key="11">
    <source>
        <dbReference type="SAM" id="SignalP"/>
    </source>
</evidence>
<dbReference type="FunCoup" id="A0A2I4CAY4">
    <property type="interactions" value="2"/>
</dbReference>
<dbReference type="InterPro" id="IPR042178">
    <property type="entry name" value="Serpin_sf_1"/>
</dbReference>
<sequence length="424" mass="47455">MCLAWLKISMMHAAVVLWIVSAVIYVGRGDPQPCRAQGATEESYNRLSLVTSANKDFAFSLYRELVNSDSQGKNIFFSPVCVSVILAAFSVGARGETHQQIFDGLAFSNFNLSQTDVNQGFCRIVRSKQAEEVNSADTAVFVDHLFNPLPEFLEVLKHFYCTEGFTVDFKTQDSINTINKYVSDETNGKIKEVVDSLSPNTVLFLLSFIYYKGNWVTAFNPALTKMDEFHVAENETVSVQMMKTEESFYLYDEAINTSVLHLPFNNSYSMLLLMPDDMRTLENIISPAHVTEWLRVGKSSFFSMFGYCNIYIPKFSIKTSYLLNDVLKKMGMTDMFVDADLSGISKLHDLAVSKVVHRAVLDVDEAGATAAATTGVAINETSCLKPDLKYDRPFILMIIERSTEIILFIGKVVNPSLLKEVVSS</sequence>
<evidence type="ECO:0000256" key="8">
    <source>
        <dbReference type="ARBA" id="ARBA00042967"/>
    </source>
</evidence>
<evidence type="ECO:0000256" key="2">
    <source>
        <dbReference type="ARBA" id="ARBA00009500"/>
    </source>
</evidence>
<dbReference type="SMART" id="SM00093">
    <property type="entry name" value="SERPIN"/>
    <property type="match status" value="1"/>
</dbReference>
<evidence type="ECO:0000256" key="1">
    <source>
        <dbReference type="ARBA" id="ARBA00004613"/>
    </source>
</evidence>
<keyword evidence="13" id="KW-1185">Reference proteome</keyword>
<evidence type="ECO:0000256" key="5">
    <source>
        <dbReference type="ARBA" id="ARBA00023180"/>
    </source>
</evidence>
<evidence type="ECO:0000256" key="6">
    <source>
        <dbReference type="ARBA" id="ARBA00037352"/>
    </source>
</evidence>
<dbReference type="InterPro" id="IPR023796">
    <property type="entry name" value="Serpin_dom"/>
</dbReference>
<dbReference type="InterPro" id="IPR042185">
    <property type="entry name" value="Serpin_sf_2"/>
</dbReference>
<keyword evidence="3" id="KW-0964">Secreted</keyword>
<dbReference type="Gene3D" id="2.30.39.10">
    <property type="entry name" value="Alpha-1-antitrypsin, domain 1"/>
    <property type="match status" value="1"/>
</dbReference>
<evidence type="ECO:0000256" key="4">
    <source>
        <dbReference type="ARBA" id="ARBA00022729"/>
    </source>
</evidence>
<dbReference type="KEGG" id="alim:106526959"/>
<dbReference type="FunFam" id="3.30.497.10:FF:000001">
    <property type="entry name" value="Serine protease inhibitor"/>
    <property type="match status" value="1"/>
</dbReference>
<dbReference type="SUPFAM" id="SSF56574">
    <property type="entry name" value="Serpins"/>
    <property type="match status" value="1"/>
</dbReference>
<dbReference type="PROSITE" id="PS00284">
    <property type="entry name" value="SERPIN"/>
    <property type="match status" value="1"/>
</dbReference>
<keyword evidence="4 11" id="KW-0732">Signal</keyword>
<protein>
    <recommendedName>
        <fullName evidence="7">Thyroxine-binding globulin</fullName>
    </recommendedName>
    <alternativeName>
        <fullName evidence="9">Serpin A7</fullName>
    </alternativeName>
    <alternativeName>
        <fullName evidence="8">T4-binding globulin</fullName>
    </alternativeName>
</protein>
<dbReference type="InterPro" id="IPR000215">
    <property type="entry name" value="Serpin_fam"/>
</dbReference>
<dbReference type="Proteomes" id="UP000192220">
    <property type="component" value="Unplaced"/>
</dbReference>
<evidence type="ECO:0000256" key="10">
    <source>
        <dbReference type="RuleBase" id="RU000411"/>
    </source>
</evidence>
<evidence type="ECO:0000256" key="3">
    <source>
        <dbReference type="ARBA" id="ARBA00022525"/>
    </source>
</evidence>
<dbReference type="InParanoid" id="A0A2I4CAY4"/>
<accession>A0A2I4CAY4</accession>
<dbReference type="Gene3D" id="3.30.497.10">
    <property type="entry name" value="Antithrombin, subunit I, domain 2"/>
    <property type="match status" value="1"/>
</dbReference>
<dbReference type="PANTHER" id="PTHR11461">
    <property type="entry name" value="SERINE PROTEASE INHIBITOR, SERPIN"/>
    <property type="match status" value="1"/>
</dbReference>
<keyword evidence="5" id="KW-0325">Glycoprotein</keyword>
<dbReference type="GeneID" id="106526959"/>
<comment type="function">
    <text evidence="6">Major thyroid hormone transport protein in serum.</text>
</comment>
<evidence type="ECO:0000256" key="9">
    <source>
        <dbReference type="ARBA" id="ARBA00043177"/>
    </source>
</evidence>
<comment type="subcellular location">
    <subcellularLocation>
        <location evidence="1">Secreted</location>
    </subcellularLocation>
</comment>
<evidence type="ECO:0000259" key="12">
    <source>
        <dbReference type="SMART" id="SM00093"/>
    </source>
</evidence>